<dbReference type="PANTHER" id="PTHR39555:SF1">
    <property type="entry name" value="TYPE IV PILUS INNER MEMBRANE COMPONENT PILO"/>
    <property type="match status" value="1"/>
</dbReference>
<evidence type="ECO:0000313" key="3">
    <source>
        <dbReference type="Proteomes" id="UP000074119"/>
    </source>
</evidence>
<dbReference type="STRING" id="1470434.AZF00_04285"/>
<keyword evidence="1" id="KW-0472">Membrane</keyword>
<keyword evidence="1" id="KW-0812">Transmembrane</keyword>
<dbReference type="Gene3D" id="1.10.287.540">
    <property type="entry name" value="Helix hairpin bin"/>
    <property type="match status" value="1"/>
</dbReference>
<evidence type="ECO:0000256" key="1">
    <source>
        <dbReference type="SAM" id="Phobius"/>
    </source>
</evidence>
<protein>
    <submittedName>
        <fullName evidence="2">Pilus assembly protein PilP</fullName>
    </submittedName>
</protein>
<sequence length="208" mass="23140">MAVAEWQELVEEVKSFDVSDLTVENIGAWPLLVRAAVWLGVFVLCLAGGYFYVIADLRVKLSSVEAKEVQLKQEFEKKAFKAAKLIPLKKQMEEMEESFGILLSQLPVDTEVPGLLEDMTEKAVSNGLEISSIQLQAERVQEFYVELPIAIKVSGSYHDLAAFVSGIAGLPRIVTLHDYTISSNKEQSQQTMSITAKTYRYKDTEAGS</sequence>
<dbReference type="GO" id="GO:0043107">
    <property type="term" value="P:type IV pilus-dependent motility"/>
    <property type="evidence" value="ECO:0007669"/>
    <property type="project" value="InterPro"/>
</dbReference>
<dbReference type="InterPro" id="IPR007445">
    <property type="entry name" value="PilO"/>
</dbReference>
<organism evidence="2 3">
    <name type="scientific">Zhongshania aliphaticivorans</name>
    <dbReference type="NCBI Taxonomy" id="1470434"/>
    <lineage>
        <taxon>Bacteria</taxon>
        <taxon>Pseudomonadati</taxon>
        <taxon>Pseudomonadota</taxon>
        <taxon>Gammaproteobacteria</taxon>
        <taxon>Cellvibrionales</taxon>
        <taxon>Spongiibacteraceae</taxon>
        <taxon>Zhongshania</taxon>
    </lineage>
</organism>
<proteinExistence type="predicted"/>
<gene>
    <name evidence="2" type="ORF">AZF00_04285</name>
</gene>
<dbReference type="InterPro" id="IPR014717">
    <property type="entry name" value="Transl_elong_EF1B/ribsomal_bS6"/>
</dbReference>
<dbReference type="Pfam" id="PF04350">
    <property type="entry name" value="PilO"/>
    <property type="match status" value="1"/>
</dbReference>
<dbReference type="PANTHER" id="PTHR39555">
    <property type="entry name" value="FIMBRIAL ASSEMBLY PROTEIN PILO-LIKE PROTEIN-RELATED"/>
    <property type="match status" value="1"/>
</dbReference>
<keyword evidence="1" id="KW-1133">Transmembrane helix</keyword>
<dbReference type="PIRSF" id="PIRSF016482">
    <property type="entry name" value="PilO"/>
    <property type="match status" value="1"/>
</dbReference>
<name>A0A127M2X9_9GAMM</name>
<dbReference type="KEGG" id="zal:AZF00_04285"/>
<evidence type="ECO:0000313" key="2">
    <source>
        <dbReference type="EMBL" id="AMO67561.1"/>
    </source>
</evidence>
<dbReference type="EMBL" id="CP014544">
    <property type="protein sequence ID" value="AMO67561.1"/>
    <property type="molecule type" value="Genomic_DNA"/>
</dbReference>
<dbReference type="Proteomes" id="UP000074119">
    <property type="component" value="Chromosome"/>
</dbReference>
<dbReference type="Gene3D" id="3.30.70.60">
    <property type="match status" value="1"/>
</dbReference>
<dbReference type="AlphaFoldDB" id="A0A127M2X9"/>
<accession>A0A127M2X9</accession>
<feature type="transmembrane region" description="Helical" evidence="1">
    <location>
        <begin position="31"/>
        <end position="53"/>
    </location>
</feature>
<dbReference type="GO" id="GO:0043683">
    <property type="term" value="P:type IV pilus assembly"/>
    <property type="evidence" value="ECO:0007669"/>
    <property type="project" value="InterPro"/>
</dbReference>
<reference evidence="2 3" key="1">
    <citation type="submission" date="2015-12" db="EMBL/GenBank/DDBJ databases">
        <authorList>
            <person name="Shamseldin A."/>
            <person name="Moawad H."/>
            <person name="Abd El-Rahim W.M."/>
            <person name="Sadowsky M.J."/>
        </authorList>
    </citation>
    <scope>NUCLEOTIDE SEQUENCE [LARGE SCALE GENOMIC DNA]</scope>
    <source>
        <strain evidence="2 3">SM2</strain>
    </source>
</reference>